<feature type="region of interest" description="Disordered" evidence="2">
    <location>
        <begin position="27"/>
        <end position="75"/>
    </location>
</feature>
<reference evidence="4" key="1">
    <citation type="submission" date="2015-07" db="EMBL/GenBank/DDBJ databases">
        <title>MeaNS - Measles Nucleotide Surveillance Program.</title>
        <authorList>
            <person name="Tran T."/>
            <person name="Druce J."/>
        </authorList>
    </citation>
    <scope>NUCLEOTIDE SEQUENCE</scope>
    <source>
        <strain evidence="4">UCB-OBI-ISO-001</strain>
        <tissue evidence="4">Gonad</tissue>
    </source>
</reference>
<dbReference type="SUPFAM" id="SSF57756">
    <property type="entry name" value="Retrovirus zinc finger-like domains"/>
    <property type="match status" value="1"/>
</dbReference>
<evidence type="ECO:0000259" key="3">
    <source>
        <dbReference type="PROSITE" id="PS50158"/>
    </source>
</evidence>
<keyword evidence="1" id="KW-0863">Zinc-finger</keyword>
<proteinExistence type="predicted"/>
<dbReference type="Pfam" id="PF00098">
    <property type="entry name" value="zf-CCHC"/>
    <property type="match status" value="1"/>
</dbReference>
<dbReference type="InterPro" id="IPR036875">
    <property type="entry name" value="Znf_CCHC_sf"/>
</dbReference>
<name>A0A0L8FR31_OCTBM</name>
<keyword evidence="1" id="KW-0479">Metal-binding</keyword>
<gene>
    <name evidence="4" type="ORF">OCBIM_22010421mg</name>
</gene>
<feature type="domain" description="CCHC-type" evidence="3">
    <location>
        <begin position="8"/>
        <end position="24"/>
    </location>
</feature>
<keyword evidence="1" id="KW-0862">Zinc</keyword>
<dbReference type="AlphaFoldDB" id="A0A0L8FR31"/>
<dbReference type="GO" id="GO:0008270">
    <property type="term" value="F:zinc ion binding"/>
    <property type="evidence" value="ECO:0007669"/>
    <property type="project" value="UniProtKB-KW"/>
</dbReference>
<dbReference type="GO" id="GO:0003676">
    <property type="term" value="F:nucleic acid binding"/>
    <property type="evidence" value="ECO:0007669"/>
    <property type="project" value="InterPro"/>
</dbReference>
<accession>A0A0L8FR31</accession>
<feature type="compositionally biased region" description="Basic and acidic residues" evidence="2">
    <location>
        <begin position="27"/>
        <end position="45"/>
    </location>
</feature>
<dbReference type="Gene3D" id="4.10.60.10">
    <property type="entry name" value="Zinc finger, CCHC-type"/>
    <property type="match status" value="1"/>
</dbReference>
<evidence type="ECO:0000256" key="2">
    <source>
        <dbReference type="SAM" id="MobiDB-lite"/>
    </source>
</evidence>
<organism evidence="4">
    <name type="scientific">Octopus bimaculoides</name>
    <name type="common">California two-spotted octopus</name>
    <dbReference type="NCBI Taxonomy" id="37653"/>
    <lineage>
        <taxon>Eukaryota</taxon>
        <taxon>Metazoa</taxon>
        <taxon>Spiralia</taxon>
        <taxon>Lophotrochozoa</taxon>
        <taxon>Mollusca</taxon>
        <taxon>Cephalopoda</taxon>
        <taxon>Coleoidea</taxon>
        <taxon>Octopodiformes</taxon>
        <taxon>Octopoda</taxon>
        <taxon>Incirrata</taxon>
        <taxon>Octopodidae</taxon>
        <taxon>Octopus</taxon>
    </lineage>
</organism>
<protein>
    <recommendedName>
        <fullName evidence="3">CCHC-type domain-containing protein</fullName>
    </recommendedName>
</protein>
<dbReference type="SMART" id="SM00343">
    <property type="entry name" value="ZnF_C2HC"/>
    <property type="match status" value="1"/>
</dbReference>
<dbReference type="PROSITE" id="PS50158">
    <property type="entry name" value="ZF_CCHC"/>
    <property type="match status" value="1"/>
</dbReference>
<dbReference type="InterPro" id="IPR001878">
    <property type="entry name" value="Znf_CCHC"/>
</dbReference>
<evidence type="ECO:0000313" key="4">
    <source>
        <dbReference type="EMBL" id="KOF67119.1"/>
    </source>
</evidence>
<sequence>MLEGRPPKCYECGKRGHIRRRCPEIMENKEMETQEGVIEEKKQSQEEEQIADFEEAKSRKRERRSSSPKVEQGKK</sequence>
<dbReference type="EMBL" id="KQ427379">
    <property type="protein sequence ID" value="KOF67119.1"/>
    <property type="molecule type" value="Genomic_DNA"/>
</dbReference>
<evidence type="ECO:0000256" key="1">
    <source>
        <dbReference type="PROSITE-ProRule" id="PRU00047"/>
    </source>
</evidence>